<dbReference type="InterPro" id="IPR048907">
    <property type="entry name" value="WHD_MCM_arc"/>
</dbReference>
<evidence type="ECO:0000313" key="3">
    <source>
        <dbReference type="EMBL" id="NYR14931.1"/>
    </source>
</evidence>
<evidence type="ECO:0000259" key="2">
    <source>
        <dbReference type="Pfam" id="PF21100"/>
    </source>
</evidence>
<dbReference type="InterPro" id="IPR036388">
    <property type="entry name" value="WH-like_DNA-bd_sf"/>
</dbReference>
<keyword evidence="3" id="KW-0067">ATP-binding</keyword>
<proteinExistence type="predicted"/>
<gene>
    <name evidence="3" type="ORF">HC235_02930</name>
</gene>
<dbReference type="GO" id="GO:0005524">
    <property type="term" value="F:ATP binding"/>
    <property type="evidence" value="ECO:0007669"/>
    <property type="project" value="UniProtKB-KW"/>
</dbReference>
<sequence>MVVPALFKLEPKESLEELYDFEKELEELRRGYEDGRIVAVLGLRRMGKSSLLRSFLNSFSIPHVYIDARRVAVATGRATTRGFMEELGRALAEFMRREAPLRDKLAEALRRVRGVSVGLSPVTVSLSWGRERADLISLLEAVDEVVGRAARRLALAIDEVQELRGIGVDIPRLLAYIYDNLHNVVVFVSGSQVGLLYDVLELDRPQSPLYGRAVFEVKMRRLRREEAVDFLKRGFQQAGISINQQELEEAVDSLDGIIGWLTYFGWSRVVGAKSLEEILDAAARQEAEEISRFLAKSRSEDRYRAILKAVAAMPMRWSEIKRVLEAEEGAAVDDRNFTDLLHRLEKVGLLEKREGLYAIPDPVVRLAVERYISKAPA</sequence>
<dbReference type="InterPro" id="IPR011579">
    <property type="entry name" value="ATPase_dom"/>
</dbReference>
<dbReference type="Pfam" id="PF21100">
    <property type="entry name" value="WHD_MCM"/>
    <property type="match status" value="1"/>
</dbReference>
<dbReference type="PANTHER" id="PTHR34301:SF8">
    <property type="entry name" value="ATPASE DOMAIN-CONTAINING PROTEIN"/>
    <property type="match status" value="1"/>
</dbReference>
<feature type="domain" description="MCM C-terminal" evidence="2">
    <location>
        <begin position="301"/>
        <end position="354"/>
    </location>
</feature>
<name>A0A7L4P7C3_9CREN</name>
<dbReference type="EMBL" id="JAAVJF010000001">
    <property type="protein sequence ID" value="NYR14931.1"/>
    <property type="molecule type" value="Genomic_DNA"/>
</dbReference>
<dbReference type="OMA" id="ATTRGFM"/>
<dbReference type="SUPFAM" id="SSF52540">
    <property type="entry name" value="P-loop containing nucleoside triphosphate hydrolases"/>
    <property type="match status" value="1"/>
</dbReference>
<accession>A0A7L4P7C3</accession>
<evidence type="ECO:0000259" key="1">
    <source>
        <dbReference type="Pfam" id="PF01637"/>
    </source>
</evidence>
<feature type="domain" description="ATPase" evidence="1">
    <location>
        <begin position="19"/>
        <end position="261"/>
    </location>
</feature>
<dbReference type="GeneID" id="5055869"/>
<protein>
    <submittedName>
        <fullName evidence="3">ATP-binding protein</fullName>
    </submittedName>
</protein>
<dbReference type="Pfam" id="PF01637">
    <property type="entry name" value="ATPase_2"/>
    <property type="match status" value="1"/>
</dbReference>
<dbReference type="Proteomes" id="UP000554766">
    <property type="component" value="Unassembled WGS sequence"/>
</dbReference>
<dbReference type="InterPro" id="IPR027417">
    <property type="entry name" value="P-loop_NTPase"/>
</dbReference>
<dbReference type="Gene3D" id="1.10.10.10">
    <property type="entry name" value="Winged helix-like DNA-binding domain superfamily/Winged helix DNA-binding domain"/>
    <property type="match status" value="1"/>
</dbReference>
<evidence type="ECO:0000313" key="4">
    <source>
        <dbReference type="Proteomes" id="UP000554766"/>
    </source>
</evidence>
<dbReference type="RefSeq" id="WP_011900005.1">
    <property type="nucleotide sequence ID" value="NZ_JAAVJF010000001.1"/>
</dbReference>
<dbReference type="PANTHER" id="PTHR34301">
    <property type="entry name" value="DNA-BINDING PROTEIN-RELATED"/>
    <property type="match status" value="1"/>
</dbReference>
<dbReference type="InterPro" id="IPR036390">
    <property type="entry name" value="WH_DNA-bd_sf"/>
</dbReference>
<keyword evidence="3" id="KW-0547">Nucleotide-binding</keyword>
<dbReference type="Gene3D" id="1.10.8.60">
    <property type="match status" value="1"/>
</dbReference>
<dbReference type="SUPFAM" id="SSF46785">
    <property type="entry name" value="Winged helix' DNA-binding domain"/>
    <property type="match status" value="1"/>
</dbReference>
<dbReference type="Gene3D" id="3.40.50.300">
    <property type="entry name" value="P-loop containing nucleotide triphosphate hydrolases"/>
    <property type="match status" value="1"/>
</dbReference>
<keyword evidence="4" id="KW-1185">Reference proteome</keyword>
<organism evidence="3 4">
    <name type="scientific">Pyrobaculum arsenaticum</name>
    <dbReference type="NCBI Taxonomy" id="121277"/>
    <lineage>
        <taxon>Archaea</taxon>
        <taxon>Thermoproteota</taxon>
        <taxon>Thermoprotei</taxon>
        <taxon>Thermoproteales</taxon>
        <taxon>Thermoproteaceae</taxon>
        <taxon>Pyrobaculum</taxon>
    </lineage>
</organism>
<comment type="caution">
    <text evidence="3">The sequence shown here is derived from an EMBL/GenBank/DDBJ whole genome shotgun (WGS) entry which is preliminary data.</text>
</comment>
<reference evidence="3 4" key="1">
    <citation type="journal article" date="2020" name="Nat. Commun.">
        <title>The structures of two archaeal type IV pili illuminate evolutionary relationships.</title>
        <authorList>
            <person name="Wang F."/>
            <person name="Baquero D.P."/>
            <person name="Su Z."/>
            <person name="Beltran L.C."/>
            <person name="Prangishvili D."/>
            <person name="Krupovic M."/>
            <person name="Egelman E.H."/>
        </authorList>
    </citation>
    <scope>NUCLEOTIDE SEQUENCE [LARGE SCALE GENOMIC DNA]</scope>
    <source>
        <strain evidence="3 4">2GA</strain>
    </source>
</reference>
<dbReference type="AlphaFoldDB" id="A0A7L4P7C3"/>